<keyword evidence="2" id="KW-0472">Membrane</keyword>
<evidence type="ECO:0000313" key="3">
    <source>
        <dbReference type="Proteomes" id="UP000504603"/>
    </source>
</evidence>
<name>A0A6J1CEG4_MOMCH</name>
<reference evidence="4" key="1">
    <citation type="submission" date="2025-08" db="UniProtKB">
        <authorList>
            <consortium name="RefSeq"/>
        </authorList>
    </citation>
    <scope>IDENTIFICATION</scope>
    <source>
        <strain evidence="4">OHB3-1</strain>
    </source>
</reference>
<evidence type="ECO:0000313" key="4">
    <source>
        <dbReference type="RefSeq" id="XP_022139617.1"/>
    </source>
</evidence>
<accession>A0A6J1CEG4</accession>
<gene>
    <name evidence="4" type="primary">LOC111010475</name>
</gene>
<keyword evidence="3" id="KW-1185">Reference proteome</keyword>
<sequence>MEVPVLNRITELGADLSSLPNANFLSRILTSFSPSQHFWKWGAVVIALLATFSGLINRVKILIIVIRRRRTTPIYEPLSRSLHGGENGGFVSENLGSPPFFSSESEDENELSSPEDGSDFGVKGSGRSSDDYSCGRRCSGLRRRHYGGDSLSWSCFGSERSVVRQWGEVQLKCKFDELSGSVISLYDENEEKEICSIFSGGAPVRAAAMSPAGMVVSAGQSVFGNVSVKLWDTRSRSQTPIVAAEWNSPAAKIVDVYYEESEKVYLRNDSDAKLTVADVRKVCSALENSNLGGVDRWWHAKA</sequence>
<dbReference type="PANTHER" id="PTHR36715:SF1">
    <property type="entry name" value="PROTEIN, PUTATIVE-RELATED"/>
    <property type="match status" value="1"/>
</dbReference>
<protein>
    <submittedName>
        <fullName evidence="4">Uncharacterized protein LOC111010475</fullName>
    </submittedName>
</protein>
<dbReference type="AlphaFoldDB" id="A0A6J1CEG4"/>
<organism evidence="3 4">
    <name type="scientific">Momordica charantia</name>
    <name type="common">Bitter gourd</name>
    <name type="synonym">Balsam pear</name>
    <dbReference type="NCBI Taxonomy" id="3673"/>
    <lineage>
        <taxon>Eukaryota</taxon>
        <taxon>Viridiplantae</taxon>
        <taxon>Streptophyta</taxon>
        <taxon>Embryophyta</taxon>
        <taxon>Tracheophyta</taxon>
        <taxon>Spermatophyta</taxon>
        <taxon>Magnoliopsida</taxon>
        <taxon>eudicotyledons</taxon>
        <taxon>Gunneridae</taxon>
        <taxon>Pentapetalae</taxon>
        <taxon>rosids</taxon>
        <taxon>fabids</taxon>
        <taxon>Cucurbitales</taxon>
        <taxon>Cucurbitaceae</taxon>
        <taxon>Momordiceae</taxon>
        <taxon>Momordica</taxon>
    </lineage>
</organism>
<evidence type="ECO:0000256" key="2">
    <source>
        <dbReference type="SAM" id="Phobius"/>
    </source>
</evidence>
<dbReference type="KEGG" id="mcha:111010475"/>
<feature type="region of interest" description="Disordered" evidence="1">
    <location>
        <begin position="101"/>
        <end position="134"/>
    </location>
</feature>
<dbReference type="RefSeq" id="XP_022139617.1">
    <property type="nucleotide sequence ID" value="XM_022283925.1"/>
</dbReference>
<dbReference type="GeneID" id="111010475"/>
<dbReference type="PANTHER" id="PTHR36715">
    <property type="entry name" value="BNAANNG41370D PROTEIN"/>
    <property type="match status" value="1"/>
</dbReference>
<keyword evidence="2" id="KW-1133">Transmembrane helix</keyword>
<dbReference type="OrthoDB" id="1662399at2759"/>
<dbReference type="Proteomes" id="UP000504603">
    <property type="component" value="Unplaced"/>
</dbReference>
<keyword evidence="2" id="KW-0812">Transmembrane</keyword>
<proteinExistence type="predicted"/>
<evidence type="ECO:0000256" key="1">
    <source>
        <dbReference type="SAM" id="MobiDB-lite"/>
    </source>
</evidence>
<feature type="transmembrane region" description="Helical" evidence="2">
    <location>
        <begin position="38"/>
        <end position="59"/>
    </location>
</feature>